<accession>A0A5A7PZL3</accession>
<gene>
    <name evidence="3" type="ORF">STAS_14831</name>
</gene>
<dbReference type="OrthoDB" id="1937829at2759"/>
<dbReference type="PANTHER" id="PTHR47926:SF347">
    <property type="entry name" value="PENTATRICOPEPTIDE REPEAT-CONTAINING PROTEIN"/>
    <property type="match status" value="1"/>
</dbReference>
<sequence>MGNFMRILSPCFHIKAFVPTDFLLRPKSFSSQPPLRAKISKTTVAPQRYPTPRTLRHSTGQNLSTLSSPHGLVPNQELVFLHNSIISKHASLGEIDMARKMSDGMPKTNAVSYNTMLGCYGRARFIHENLELFSAMWKCNFEPTQFTFGGLFEGGKHCEGDVGKARSSGSGAAGGCIVGE</sequence>
<evidence type="ECO:0000256" key="1">
    <source>
        <dbReference type="ARBA" id="ARBA00022737"/>
    </source>
</evidence>
<evidence type="ECO:0000313" key="3">
    <source>
        <dbReference type="EMBL" id="GER38315.1"/>
    </source>
</evidence>
<dbReference type="Pfam" id="PF13041">
    <property type="entry name" value="PPR_2"/>
    <property type="match status" value="1"/>
</dbReference>
<comment type="caution">
    <text evidence="3">The sequence shown here is derived from an EMBL/GenBank/DDBJ whole genome shotgun (WGS) entry which is preliminary data.</text>
</comment>
<feature type="repeat" description="PPR" evidence="2">
    <location>
        <begin position="109"/>
        <end position="143"/>
    </location>
</feature>
<dbReference type="GO" id="GO:0003723">
    <property type="term" value="F:RNA binding"/>
    <property type="evidence" value="ECO:0007669"/>
    <property type="project" value="InterPro"/>
</dbReference>
<keyword evidence="4" id="KW-1185">Reference proteome</keyword>
<dbReference type="GO" id="GO:0009451">
    <property type="term" value="P:RNA modification"/>
    <property type="evidence" value="ECO:0007669"/>
    <property type="project" value="InterPro"/>
</dbReference>
<protein>
    <submittedName>
        <fullName evidence="3">Pentatricopeptide repeat-containing protein</fullName>
    </submittedName>
</protein>
<evidence type="ECO:0000313" key="4">
    <source>
        <dbReference type="Proteomes" id="UP000325081"/>
    </source>
</evidence>
<dbReference type="NCBIfam" id="TIGR00756">
    <property type="entry name" value="PPR"/>
    <property type="match status" value="1"/>
</dbReference>
<dbReference type="AlphaFoldDB" id="A0A5A7PZL3"/>
<proteinExistence type="predicted"/>
<dbReference type="InterPro" id="IPR046960">
    <property type="entry name" value="PPR_At4g14850-like_plant"/>
</dbReference>
<dbReference type="PROSITE" id="PS51375">
    <property type="entry name" value="PPR"/>
    <property type="match status" value="1"/>
</dbReference>
<dbReference type="PANTHER" id="PTHR47926">
    <property type="entry name" value="PENTATRICOPEPTIDE REPEAT-CONTAINING PROTEIN"/>
    <property type="match status" value="1"/>
</dbReference>
<keyword evidence="1" id="KW-0677">Repeat</keyword>
<dbReference type="Gene3D" id="1.25.40.10">
    <property type="entry name" value="Tetratricopeptide repeat domain"/>
    <property type="match status" value="1"/>
</dbReference>
<reference evidence="4" key="1">
    <citation type="journal article" date="2019" name="Curr. Biol.">
        <title>Genome Sequence of Striga asiatica Provides Insight into the Evolution of Plant Parasitism.</title>
        <authorList>
            <person name="Yoshida S."/>
            <person name="Kim S."/>
            <person name="Wafula E.K."/>
            <person name="Tanskanen J."/>
            <person name="Kim Y.M."/>
            <person name="Honaas L."/>
            <person name="Yang Z."/>
            <person name="Spallek T."/>
            <person name="Conn C.E."/>
            <person name="Ichihashi Y."/>
            <person name="Cheong K."/>
            <person name="Cui S."/>
            <person name="Der J.P."/>
            <person name="Gundlach H."/>
            <person name="Jiao Y."/>
            <person name="Hori C."/>
            <person name="Ishida J.K."/>
            <person name="Kasahara H."/>
            <person name="Kiba T."/>
            <person name="Kim M.S."/>
            <person name="Koo N."/>
            <person name="Laohavisit A."/>
            <person name="Lee Y.H."/>
            <person name="Lumba S."/>
            <person name="McCourt P."/>
            <person name="Mortimer J.C."/>
            <person name="Mutuku J.M."/>
            <person name="Nomura T."/>
            <person name="Sasaki-Sekimoto Y."/>
            <person name="Seto Y."/>
            <person name="Wang Y."/>
            <person name="Wakatake T."/>
            <person name="Sakakibara H."/>
            <person name="Demura T."/>
            <person name="Yamaguchi S."/>
            <person name="Yoneyama K."/>
            <person name="Manabe R.I."/>
            <person name="Nelson D.C."/>
            <person name="Schulman A.H."/>
            <person name="Timko M.P."/>
            <person name="dePamphilis C.W."/>
            <person name="Choi D."/>
            <person name="Shirasu K."/>
        </authorList>
    </citation>
    <scope>NUCLEOTIDE SEQUENCE [LARGE SCALE GENOMIC DNA]</scope>
    <source>
        <strain evidence="4">cv. UVA1</strain>
    </source>
</reference>
<dbReference type="EMBL" id="BKCP01005472">
    <property type="protein sequence ID" value="GER38315.1"/>
    <property type="molecule type" value="Genomic_DNA"/>
</dbReference>
<evidence type="ECO:0000256" key="2">
    <source>
        <dbReference type="PROSITE-ProRule" id="PRU00708"/>
    </source>
</evidence>
<dbReference type="Proteomes" id="UP000325081">
    <property type="component" value="Unassembled WGS sequence"/>
</dbReference>
<dbReference type="InterPro" id="IPR002885">
    <property type="entry name" value="PPR_rpt"/>
</dbReference>
<name>A0A5A7PZL3_STRAF</name>
<dbReference type="InterPro" id="IPR011990">
    <property type="entry name" value="TPR-like_helical_dom_sf"/>
</dbReference>
<organism evidence="3 4">
    <name type="scientific">Striga asiatica</name>
    <name type="common">Asiatic witchweed</name>
    <name type="synonym">Buchnera asiatica</name>
    <dbReference type="NCBI Taxonomy" id="4170"/>
    <lineage>
        <taxon>Eukaryota</taxon>
        <taxon>Viridiplantae</taxon>
        <taxon>Streptophyta</taxon>
        <taxon>Embryophyta</taxon>
        <taxon>Tracheophyta</taxon>
        <taxon>Spermatophyta</taxon>
        <taxon>Magnoliopsida</taxon>
        <taxon>eudicotyledons</taxon>
        <taxon>Gunneridae</taxon>
        <taxon>Pentapetalae</taxon>
        <taxon>asterids</taxon>
        <taxon>lamiids</taxon>
        <taxon>Lamiales</taxon>
        <taxon>Orobanchaceae</taxon>
        <taxon>Buchnereae</taxon>
        <taxon>Striga</taxon>
    </lineage>
</organism>